<dbReference type="EMBL" id="CP039897">
    <property type="protein sequence ID" value="QCL79930.1"/>
    <property type="molecule type" value="Genomic_DNA"/>
</dbReference>
<keyword evidence="4" id="KW-1003">Cell membrane</keyword>
<name>A0AAE6BBQ2_AGRTU</name>
<feature type="transmembrane region" description="Helical" evidence="8">
    <location>
        <begin position="329"/>
        <end position="350"/>
    </location>
</feature>
<comment type="similarity">
    <text evidence="2">Belongs to the binding-protein-dependent transport system permease family. HisMQ subfamily.</text>
</comment>
<feature type="domain" description="ABC transmembrane type-1" evidence="9">
    <location>
        <begin position="154"/>
        <end position="342"/>
    </location>
</feature>
<evidence type="ECO:0000256" key="5">
    <source>
        <dbReference type="ARBA" id="ARBA00022692"/>
    </source>
</evidence>
<dbReference type="PROSITE" id="PS50928">
    <property type="entry name" value="ABC_TM1"/>
    <property type="match status" value="1"/>
</dbReference>
<evidence type="ECO:0000313" key="11">
    <source>
        <dbReference type="Proteomes" id="UP000298579"/>
    </source>
</evidence>
<evidence type="ECO:0000256" key="3">
    <source>
        <dbReference type="ARBA" id="ARBA00022448"/>
    </source>
</evidence>
<feature type="transmembrane region" description="Helical" evidence="8">
    <location>
        <begin position="199"/>
        <end position="220"/>
    </location>
</feature>
<dbReference type="InterPro" id="IPR035906">
    <property type="entry name" value="MetI-like_sf"/>
</dbReference>
<accession>A0AAE6BBQ2</accession>
<dbReference type="Gene3D" id="1.10.3720.10">
    <property type="entry name" value="MetI-like"/>
    <property type="match status" value="1"/>
</dbReference>
<dbReference type="NCBIfam" id="TIGR01726">
    <property type="entry name" value="HEQRo_perm_3TM"/>
    <property type="match status" value="1"/>
</dbReference>
<dbReference type="SUPFAM" id="SSF161098">
    <property type="entry name" value="MetI-like"/>
    <property type="match status" value="1"/>
</dbReference>
<keyword evidence="5 8" id="KW-0812">Transmembrane</keyword>
<dbReference type="GO" id="GO:0006865">
    <property type="term" value="P:amino acid transport"/>
    <property type="evidence" value="ECO:0007669"/>
    <property type="project" value="TreeGrafter"/>
</dbReference>
<dbReference type="InterPro" id="IPR000515">
    <property type="entry name" value="MetI-like"/>
</dbReference>
<evidence type="ECO:0000259" key="9">
    <source>
        <dbReference type="PROSITE" id="PS50928"/>
    </source>
</evidence>
<keyword evidence="3 8" id="KW-0813">Transport</keyword>
<gene>
    <name evidence="10" type="ORF">CFBP5877_13230</name>
</gene>
<dbReference type="InterPro" id="IPR043429">
    <property type="entry name" value="ArtM/GltK/GlnP/TcyL/YhdX-like"/>
</dbReference>
<feature type="transmembrane region" description="Helical" evidence="8">
    <location>
        <begin position="291"/>
        <end position="317"/>
    </location>
</feature>
<comment type="subcellular location">
    <subcellularLocation>
        <location evidence="1">Cell inner membrane</location>
        <topology evidence="1">Multi-pass membrane protein</topology>
    </subcellularLocation>
    <subcellularLocation>
        <location evidence="8">Cell membrane</location>
        <topology evidence="8">Multi-pass membrane protein</topology>
    </subcellularLocation>
</comment>
<feature type="transmembrane region" description="Helical" evidence="8">
    <location>
        <begin position="26"/>
        <end position="47"/>
    </location>
</feature>
<evidence type="ECO:0000256" key="7">
    <source>
        <dbReference type="ARBA" id="ARBA00023136"/>
    </source>
</evidence>
<sequence>MTVLDTFSSNASPSYRLSRRFRPTRLLAAAVTAVCVGLFVIFGWWLLKWGVLDATFDPQARQAECMAASGACWSVIANRWRLIFFGLYPHEQHWRSAAACMIMMATIVASCMPALWTAERLAATWLSGFIGFYVLMAGGVFGLPQIREEQWGGLSLTLFTFAASVIAGMPLAILLALLRNSSMPWIAKLTGLMIDTVRALPLLSILFTFAIILPFVLPDFAKGEKLYRVILGLTLYFAVYQAEIIRGGMQAVPKGQDEAARALGLPYSKRMTVIILPQAFKFALPATINQFVVTFMETSLVTVVGFFDLLASANAAYRTGEWTFAFAEVYVFIGAIYFAVVFSLSRYGAFLERRMNKDIR</sequence>
<organism evidence="10 11">
    <name type="scientific">Agrobacterium tumefaciens</name>
    <dbReference type="NCBI Taxonomy" id="358"/>
    <lineage>
        <taxon>Bacteria</taxon>
        <taxon>Pseudomonadati</taxon>
        <taxon>Pseudomonadota</taxon>
        <taxon>Alphaproteobacteria</taxon>
        <taxon>Hyphomicrobiales</taxon>
        <taxon>Rhizobiaceae</taxon>
        <taxon>Rhizobium/Agrobacterium group</taxon>
        <taxon>Agrobacterium</taxon>
        <taxon>Agrobacterium tumefaciens complex</taxon>
    </lineage>
</organism>
<evidence type="ECO:0000256" key="8">
    <source>
        <dbReference type="RuleBase" id="RU363032"/>
    </source>
</evidence>
<dbReference type="GO" id="GO:0022857">
    <property type="term" value="F:transmembrane transporter activity"/>
    <property type="evidence" value="ECO:0007669"/>
    <property type="project" value="InterPro"/>
</dbReference>
<dbReference type="CDD" id="cd06261">
    <property type="entry name" value="TM_PBP2"/>
    <property type="match status" value="1"/>
</dbReference>
<dbReference type="Proteomes" id="UP000298579">
    <property type="component" value="Chromosome circular"/>
</dbReference>
<evidence type="ECO:0000256" key="1">
    <source>
        <dbReference type="ARBA" id="ARBA00004429"/>
    </source>
</evidence>
<dbReference type="RefSeq" id="WP_080826955.1">
    <property type="nucleotide sequence ID" value="NZ_CP039888.1"/>
</dbReference>
<evidence type="ECO:0000313" key="10">
    <source>
        <dbReference type="EMBL" id="QCL79930.1"/>
    </source>
</evidence>
<dbReference type="PANTHER" id="PTHR30614:SF41">
    <property type="entry name" value="INNER MEMBRANE AMINO-ACID ABC TRANSPORTER PERMEASE PROTEIN YHDY"/>
    <property type="match status" value="1"/>
</dbReference>
<evidence type="ECO:0000256" key="6">
    <source>
        <dbReference type="ARBA" id="ARBA00022989"/>
    </source>
</evidence>
<feature type="transmembrane region" description="Helical" evidence="8">
    <location>
        <begin position="123"/>
        <end position="144"/>
    </location>
</feature>
<feature type="transmembrane region" description="Helical" evidence="8">
    <location>
        <begin position="226"/>
        <end position="245"/>
    </location>
</feature>
<feature type="transmembrane region" description="Helical" evidence="8">
    <location>
        <begin position="156"/>
        <end position="178"/>
    </location>
</feature>
<feature type="transmembrane region" description="Helical" evidence="8">
    <location>
        <begin position="94"/>
        <end position="116"/>
    </location>
</feature>
<protein>
    <submittedName>
        <fullName evidence="10">Amino acid ABC transporter permease</fullName>
    </submittedName>
</protein>
<dbReference type="PANTHER" id="PTHR30614">
    <property type="entry name" value="MEMBRANE COMPONENT OF AMINO ACID ABC TRANSPORTER"/>
    <property type="match status" value="1"/>
</dbReference>
<keyword evidence="6 8" id="KW-1133">Transmembrane helix</keyword>
<dbReference type="Pfam" id="PF00528">
    <property type="entry name" value="BPD_transp_1"/>
    <property type="match status" value="1"/>
</dbReference>
<evidence type="ECO:0000256" key="4">
    <source>
        <dbReference type="ARBA" id="ARBA00022475"/>
    </source>
</evidence>
<reference evidence="10 11" key="1">
    <citation type="submission" date="2019-04" db="EMBL/GenBank/DDBJ databases">
        <title>Complete genome sequence of Agrobacterium tumefaciens CFBP5877.</title>
        <authorList>
            <person name="Huang Y.-Y."/>
            <person name="Chiang H.-Y."/>
            <person name="Chou L."/>
            <person name="Lai E.-M."/>
            <person name="Kuo C.-H."/>
        </authorList>
    </citation>
    <scope>NUCLEOTIDE SEQUENCE [LARGE SCALE GENOMIC DNA]</scope>
    <source>
        <strain evidence="10 11">CFBP5877</strain>
    </source>
</reference>
<evidence type="ECO:0000256" key="2">
    <source>
        <dbReference type="ARBA" id="ARBA00010072"/>
    </source>
</evidence>
<dbReference type="GO" id="GO:0043190">
    <property type="term" value="C:ATP-binding cassette (ABC) transporter complex"/>
    <property type="evidence" value="ECO:0007669"/>
    <property type="project" value="InterPro"/>
</dbReference>
<keyword evidence="7 8" id="KW-0472">Membrane</keyword>
<dbReference type="InterPro" id="IPR010065">
    <property type="entry name" value="AA_ABC_transptr_permease_3TM"/>
</dbReference>
<proteinExistence type="inferred from homology"/>
<dbReference type="AlphaFoldDB" id="A0AAE6BBQ2"/>